<name>A0A061B7M9_CYBFA</name>
<keyword evidence="5 6" id="KW-0472">Membrane</keyword>
<comment type="subcellular location">
    <subcellularLocation>
        <location evidence="1">Membrane</location>
        <topology evidence="1">Multi-pass membrane protein</topology>
    </subcellularLocation>
</comment>
<dbReference type="OrthoDB" id="10030083at2759"/>
<dbReference type="CDD" id="cd03390">
    <property type="entry name" value="PAP2_containing_1_like"/>
    <property type="match status" value="1"/>
</dbReference>
<dbReference type="InterPro" id="IPR000326">
    <property type="entry name" value="PAP2/HPO"/>
</dbReference>
<evidence type="ECO:0000256" key="1">
    <source>
        <dbReference type="ARBA" id="ARBA00004141"/>
    </source>
</evidence>
<feature type="transmembrane region" description="Helical" evidence="6">
    <location>
        <begin position="103"/>
        <end position="126"/>
    </location>
</feature>
<dbReference type="PhylomeDB" id="A0A061B7M9"/>
<dbReference type="PANTHER" id="PTHR10165">
    <property type="entry name" value="LIPID PHOSPHATE PHOSPHATASE"/>
    <property type="match status" value="1"/>
</dbReference>
<dbReference type="PANTHER" id="PTHR10165:SF35">
    <property type="entry name" value="RE23632P"/>
    <property type="match status" value="1"/>
</dbReference>
<evidence type="ECO:0000256" key="6">
    <source>
        <dbReference type="SAM" id="Phobius"/>
    </source>
</evidence>
<organism evidence="8">
    <name type="scientific">Cyberlindnera fabianii</name>
    <name type="common">Yeast</name>
    <name type="synonym">Hansenula fabianii</name>
    <dbReference type="NCBI Taxonomy" id="36022"/>
    <lineage>
        <taxon>Eukaryota</taxon>
        <taxon>Fungi</taxon>
        <taxon>Dikarya</taxon>
        <taxon>Ascomycota</taxon>
        <taxon>Saccharomycotina</taxon>
        <taxon>Saccharomycetes</taxon>
        <taxon>Phaffomycetales</taxon>
        <taxon>Phaffomycetaceae</taxon>
        <taxon>Cyberlindnera</taxon>
    </lineage>
</organism>
<dbReference type="SMART" id="SM00014">
    <property type="entry name" value="acidPPc"/>
    <property type="match status" value="1"/>
</dbReference>
<evidence type="ECO:0000256" key="5">
    <source>
        <dbReference type="ARBA" id="ARBA00023136"/>
    </source>
</evidence>
<dbReference type="GO" id="GO:0046839">
    <property type="term" value="P:phospholipid dephosphorylation"/>
    <property type="evidence" value="ECO:0007669"/>
    <property type="project" value="TreeGrafter"/>
</dbReference>
<dbReference type="EMBL" id="LK052895">
    <property type="protein sequence ID" value="CDR42903.1"/>
    <property type="molecule type" value="Genomic_DNA"/>
</dbReference>
<feature type="domain" description="Phosphatidic acid phosphatase type 2/haloperoxidase" evidence="7">
    <location>
        <begin position="106"/>
        <end position="248"/>
    </location>
</feature>
<dbReference type="InterPro" id="IPR036938">
    <property type="entry name" value="PAP2/HPO_sf"/>
</dbReference>
<dbReference type="VEuPathDB" id="FungiDB:BON22_1291"/>
<dbReference type="Pfam" id="PF01569">
    <property type="entry name" value="PAP2"/>
    <property type="match status" value="1"/>
</dbReference>
<accession>A0A061B7M9</accession>
<dbReference type="InterPro" id="IPR043216">
    <property type="entry name" value="PAP-like"/>
</dbReference>
<keyword evidence="4 6" id="KW-1133">Transmembrane helix</keyword>
<gene>
    <name evidence="8" type="ORF">CYFA0S_10e03642g</name>
</gene>
<reference evidence="8" key="1">
    <citation type="journal article" date="2014" name="Genome Announc.">
        <title>Genome sequence of the yeast Cyberlindnera fabianii (Hansenula fabianii).</title>
        <authorList>
            <person name="Freel K.C."/>
            <person name="Sarilar V."/>
            <person name="Neuveglise C."/>
            <person name="Devillers H."/>
            <person name="Friedrich A."/>
            <person name="Schacherer J."/>
        </authorList>
    </citation>
    <scope>NUCLEOTIDE SEQUENCE</scope>
    <source>
        <strain evidence="8">YJS4271</strain>
    </source>
</reference>
<dbReference type="GO" id="GO:0006644">
    <property type="term" value="P:phospholipid metabolic process"/>
    <property type="evidence" value="ECO:0007669"/>
    <property type="project" value="InterPro"/>
</dbReference>
<dbReference type="Gene3D" id="1.20.144.10">
    <property type="entry name" value="Phosphatidic acid phosphatase type 2/haloperoxidase"/>
    <property type="match status" value="1"/>
</dbReference>
<dbReference type="AlphaFoldDB" id="A0A061B7M9"/>
<protein>
    <submittedName>
        <fullName evidence="8">CYFA0S10e03642g1_1</fullName>
    </submittedName>
</protein>
<evidence type="ECO:0000313" key="8">
    <source>
        <dbReference type="EMBL" id="CDR42903.1"/>
    </source>
</evidence>
<sequence length="275" mass="31349">MQLNVNVASLKYISRYAGDWAVCVACQIYVFTIGLRTKPFLREFNIEDPSIQHPFTEHEQVTDWQCLIITTFIPGFILFLNFLSRINFSPRRLTQKEIHFTHISGLGLILSVTITGLMTVIVKNWISRPRPDFLARCVPDTSLLVPGKTTYTTDICTGTTSVILEGLRSTPSGHSSLAFSGLHYITLWMCVQFEVFASQFHIWKMLACTAPEWVAIWIALSRTQDYRHHFGDILMGGLLGVVVSHLMYKKMFTGKDPTYLQETEPTLPMYNTIED</sequence>
<evidence type="ECO:0000256" key="2">
    <source>
        <dbReference type="ARBA" id="ARBA00008816"/>
    </source>
</evidence>
<evidence type="ECO:0000259" key="7">
    <source>
        <dbReference type="SMART" id="SM00014"/>
    </source>
</evidence>
<evidence type="ECO:0000256" key="4">
    <source>
        <dbReference type="ARBA" id="ARBA00022989"/>
    </source>
</evidence>
<dbReference type="GO" id="GO:0016020">
    <property type="term" value="C:membrane"/>
    <property type="evidence" value="ECO:0007669"/>
    <property type="project" value="UniProtKB-SubCell"/>
</dbReference>
<dbReference type="SUPFAM" id="SSF48317">
    <property type="entry name" value="Acid phosphatase/Vanadium-dependent haloperoxidase"/>
    <property type="match status" value="1"/>
</dbReference>
<evidence type="ECO:0000256" key="3">
    <source>
        <dbReference type="ARBA" id="ARBA00022692"/>
    </source>
</evidence>
<proteinExistence type="inferred from homology"/>
<feature type="transmembrane region" description="Helical" evidence="6">
    <location>
        <begin position="64"/>
        <end position="83"/>
    </location>
</feature>
<keyword evidence="3 6" id="KW-0812">Transmembrane</keyword>
<dbReference type="GO" id="GO:0008195">
    <property type="term" value="F:phosphatidate phosphatase activity"/>
    <property type="evidence" value="ECO:0007669"/>
    <property type="project" value="TreeGrafter"/>
</dbReference>
<comment type="similarity">
    <text evidence="2">Belongs to the PA-phosphatase related phosphoesterase family.</text>
</comment>